<evidence type="ECO:0000313" key="2">
    <source>
        <dbReference type="Proteomes" id="UP000271889"/>
    </source>
</evidence>
<dbReference type="EMBL" id="UYRV01019515">
    <property type="protein sequence ID" value="VDK66127.1"/>
    <property type="molecule type" value="Genomic_DNA"/>
</dbReference>
<proteinExistence type="predicted"/>
<dbReference type="OrthoDB" id="5826274at2759"/>
<accession>A0A3P6S2C8</accession>
<reference evidence="1 2" key="1">
    <citation type="submission" date="2018-11" db="EMBL/GenBank/DDBJ databases">
        <authorList>
            <consortium name="Pathogen Informatics"/>
        </authorList>
    </citation>
    <scope>NUCLEOTIDE SEQUENCE [LARGE SCALE GENOMIC DNA]</scope>
</reference>
<evidence type="ECO:0000313" key="1">
    <source>
        <dbReference type="EMBL" id="VDK66127.1"/>
    </source>
</evidence>
<organism evidence="1 2">
    <name type="scientific">Cylicostephanus goldi</name>
    <name type="common">Nematode worm</name>
    <dbReference type="NCBI Taxonomy" id="71465"/>
    <lineage>
        <taxon>Eukaryota</taxon>
        <taxon>Metazoa</taxon>
        <taxon>Ecdysozoa</taxon>
        <taxon>Nematoda</taxon>
        <taxon>Chromadorea</taxon>
        <taxon>Rhabditida</taxon>
        <taxon>Rhabditina</taxon>
        <taxon>Rhabditomorpha</taxon>
        <taxon>Strongyloidea</taxon>
        <taxon>Strongylidae</taxon>
        <taxon>Cylicostephanus</taxon>
    </lineage>
</organism>
<name>A0A3P6S2C8_CYLGO</name>
<dbReference type="AlphaFoldDB" id="A0A3P6S2C8"/>
<sequence length="97" mass="10730">MAARSGGQADYLYPNKDIPAPLPEDFYKEWLAGGNPASQAQASTRSQPGPSATEALVEQLIKENQDLIEKEALKQVRHARENHVCHFFAVPVVIFLL</sequence>
<gene>
    <name evidence="1" type="ORF">CGOC_LOCUS6134</name>
</gene>
<dbReference type="Proteomes" id="UP000271889">
    <property type="component" value="Unassembled WGS sequence"/>
</dbReference>
<protein>
    <submittedName>
        <fullName evidence="1">Uncharacterized protein</fullName>
    </submittedName>
</protein>
<keyword evidence="2" id="KW-1185">Reference proteome</keyword>